<reference evidence="2 3" key="1">
    <citation type="submission" date="2018-08" db="EMBL/GenBank/DDBJ databases">
        <title>Pallidiluteibacterium maritimus gen. nov., sp. nov., isolated from coastal sediment.</title>
        <authorList>
            <person name="Zhou L.Y."/>
        </authorList>
    </citation>
    <scope>NUCLEOTIDE SEQUENCE [LARGE SCALE GENOMIC DNA]</scope>
    <source>
        <strain evidence="2 3">XSD2</strain>
    </source>
</reference>
<dbReference type="AlphaFoldDB" id="A0A399T8A9"/>
<dbReference type="OrthoDB" id="994452at2"/>
<protein>
    <recommendedName>
        <fullName evidence="4">DUF481 domain-containing protein</fullName>
    </recommendedName>
</protein>
<comment type="caution">
    <text evidence="2">The sequence shown here is derived from an EMBL/GenBank/DDBJ whole genome shotgun (WGS) entry which is preliminary data.</text>
</comment>
<name>A0A399T8A9_9BACT</name>
<dbReference type="Proteomes" id="UP000265926">
    <property type="component" value="Unassembled WGS sequence"/>
</dbReference>
<gene>
    <name evidence="2" type="ORF">D1614_00165</name>
</gene>
<sequence length="452" mass="52832">MKKLLLLAATFFAFQFAFAQYENFDLSKYKLPEMKRHQLDFYFDSNGDFQHVYILNDNEFLKDTSRSRDNTVSGKANLLYTFYKNSTKIQSSSNVLFSSSYGLSERKATGSDGYDNGTFKIDFSGRYDLNYFLNDANWFVRGVPAVQFSYTDHTQDNYDRKYLSTAESFTFGIGKGRIEQVQDFRHAVLILEELNKRGLTKKNLNENELYELAALISQLKNERFFDSRRKMESDLTAVDSLLKTQGVVDVSDVRYFNGLLDMWRYGDLQPRESGNRISLNITPGYSYADLDFNSEPNDVDRIEEDFRMIYDVSFSSFNPLSIKWQADYNIGVQHIYTNELQNLFNFPQKHYLSATYVAGALGFYPNTRTFLRLSSSFNLLNQSFNEDKIFDKDRYSFRCRFSLNAYYYISERLRVEGLLTLNNDYAGIFNSKWGHAETNRLLYNLTLNYAIF</sequence>
<feature type="signal peptide" evidence="1">
    <location>
        <begin position="1"/>
        <end position="19"/>
    </location>
</feature>
<accession>A0A399T8A9</accession>
<evidence type="ECO:0000313" key="3">
    <source>
        <dbReference type="Proteomes" id="UP000265926"/>
    </source>
</evidence>
<organism evidence="2 3">
    <name type="scientific">Maribellus luteus</name>
    <dbReference type="NCBI Taxonomy" id="2305463"/>
    <lineage>
        <taxon>Bacteria</taxon>
        <taxon>Pseudomonadati</taxon>
        <taxon>Bacteroidota</taxon>
        <taxon>Bacteroidia</taxon>
        <taxon>Marinilabiliales</taxon>
        <taxon>Prolixibacteraceae</taxon>
        <taxon>Maribellus</taxon>
    </lineage>
</organism>
<evidence type="ECO:0000256" key="1">
    <source>
        <dbReference type="SAM" id="SignalP"/>
    </source>
</evidence>
<feature type="chain" id="PRO_5017185319" description="DUF481 domain-containing protein" evidence="1">
    <location>
        <begin position="20"/>
        <end position="452"/>
    </location>
</feature>
<dbReference type="RefSeq" id="WP_119435862.1">
    <property type="nucleotide sequence ID" value="NZ_QWGR01000001.1"/>
</dbReference>
<proteinExistence type="predicted"/>
<dbReference type="EMBL" id="QWGR01000001">
    <property type="protein sequence ID" value="RIJ50391.1"/>
    <property type="molecule type" value="Genomic_DNA"/>
</dbReference>
<evidence type="ECO:0000313" key="2">
    <source>
        <dbReference type="EMBL" id="RIJ50391.1"/>
    </source>
</evidence>
<keyword evidence="1" id="KW-0732">Signal</keyword>
<evidence type="ECO:0008006" key="4">
    <source>
        <dbReference type="Google" id="ProtNLM"/>
    </source>
</evidence>
<keyword evidence="3" id="KW-1185">Reference proteome</keyword>